<dbReference type="OMA" id="YYWPIQK"/>
<evidence type="ECO:0000313" key="1">
    <source>
        <dbReference type="EMBL" id="EDW38356.1"/>
    </source>
</evidence>
<evidence type="ECO:0000313" key="2">
    <source>
        <dbReference type="Proteomes" id="UP000008744"/>
    </source>
</evidence>
<dbReference type="OrthoDB" id="7825421at2759"/>
<dbReference type="KEGG" id="dpe:6594024"/>
<gene>
    <name evidence="1" type="primary">Dper\GL12059</name>
    <name evidence="1" type="ORF">Dper_GL12059</name>
</gene>
<organism evidence="2">
    <name type="scientific">Drosophila persimilis</name>
    <name type="common">Fruit fly</name>
    <dbReference type="NCBI Taxonomy" id="7234"/>
    <lineage>
        <taxon>Eukaryota</taxon>
        <taxon>Metazoa</taxon>
        <taxon>Ecdysozoa</taxon>
        <taxon>Arthropoda</taxon>
        <taxon>Hexapoda</taxon>
        <taxon>Insecta</taxon>
        <taxon>Pterygota</taxon>
        <taxon>Neoptera</taxon>
        <taxon>Endopterygota</taxon>
        <taxon>Diptera</taxon>
        <taxon>Brachycera</taxon>
        <taxon>Muscomorpha</taxon>
        <taxon>Ephydroidea</taxon>
        <taxon>Drosophilidae</taxon>
        <taxon>Drosophila</taxon>
        <taxon>Sophophora</taxon>
    </lineage>
</organism>
<dbReference type="HOGENOM" id="CLU_090782_0_0_1"/>
<dbReference type="PhylomeDB" id="B4GLD2"/>
<keyword evidence="2" id="KW-1185">Reference proteome</keyword>
<accession>B4GLD2</accession>
<dbReference type="STRING" id="7234.B4GLD2"/>
<reference evidence="1 2" key="1">
    <citation type="journal article" date="2007" name="Nature">
        <title>Evolution of genes and genomes on the Drosophila phylogeny.</title>
        <authorList>
            <consortium name="Drosophila 12 Genomes Consortium"/>
            <person name="Clark A.G."/>
            <person name="Eisen M.B."/>
            <person name="Smith D.R."/>
            <person name="Bergman C.M."/>
            <person name="Oliver B."/>
            <person name="Markow T.A."/>
            <person name="Kaufman T.C."/>
            <person name="Kellis M."/>
            <person name="Gelbart W."/>
            <person name="Iyer V.N."/>
            <person name="Pollard D.A."/>
            <person name="Sackton T.B."/>
            <person name="Larracuente A.M."/>
            <person name="Singh N.D."/>
            <person name="Abad J.P."/>
            <person name="Abt D.N."/>
            <person name="Adryan B."/>
            <person name="Aguade M."/>
            <person name="Akashi H."/>
            <person name="Anderson W.W."/>
            <person name="Aquadro C.F."/>
            <person name="Ardell D.H."/>
            <person name="Arguello R."/>
            <person name="Artieri C.G."/>
            <person name="Barbash D.A."/>
            <person name="Barker D."/>
            <person name="Barsanti P."/>
            <person name="Batterham P."/>
            <person name="Batzoglou S."/>
            <person name="Begun D."/>
            <person name="Bhutkar A."/>
            <person name="Blanco E."/>
            <person name="Bosak S.A."/>
            <person name="Bradley R.K."/>
            <person name="Brand A.D."/>
            <person name="Brent M.R."/>
            <person name="Brooks A.N."/>
            <person name="Brown R.H."/>
            <person name="Butlin R.K."/>
            <person name="Caggese C."/>
            <person name="Calvi B.R."/>
            <person name="Bernardo de Carvalho A."/>
            <person name="Caspi A."/>
            <person name="Castrezana S."/>
            <person name="Celniker S.E."/>
            <person name="Chang J.L."/>
            <person name="Chapple C."/>
            <person name="Chatterji S."/>
            <person name="Chinwalla A."/>
            <person name="Civetta A."/>
            <person name="Clifton S.W."/>
            <person name="Comeron J.M."/>
            <person name="Costello J.C."/>
            <person name="Coyne J.A."/>
            <person name="Daub J."/>
            <person name="David R.G."/>
            <person name="Delcher A.L."/>
            <person name="Delehaunty K."/>
            <person name="Do C.B."/>
            <person name="Ebling H."/>
            <person name="Edwards K."/>
            <person name="Eickbush T."/>
            <person name="Evans J.D."/>
            <person name="Filipski A."/>
            <person name="Findeiss S."/>
            <person name="Freyhult E."/>
            <person name="Fulton L."/>
            <person name="Fulton R."/>
            <person name="Garcia A.C."/>
            <person name="Gardiner A."/>
            <person name="Garfield D.A."/>
            <person name="Garvin B.E."/>
            <person name="Gibson G."/>
            <person name="Gilbert D."/>
            <person name="Gnerre S."/>
            <person name="Godfrey J."/>
            <person name="Good R."/>
            <person name="Gotea V."/>
            <person name="Gravely B."/>
            <person name="Greenberg A.J."/>
            <person name="Griffiths-Jones S."/>
            <person name="Gross S."/>
            <person name="Guigo R."/>
            <person name="Gustafson E.A."/>
            <person name="Haerty W."/>
            <person name="Hahn M.W."/>
            <person name="Halligan D.L."/>
            <person name="Halpern A.L."/>
            <person name="Halter G.M."/>
            <person name="Han M.V."/>
            <person name="Heger A."/>
            <person name="Hillier L."/>
            <person name="Hinrichs A.S."/>
            <person name="Holmes I."/>
            <person name="Hoskins R.A."/>
            <person name="Hubisz M.J."/>
            <person name="Hultmark D."/>
            <person name="Huntley M.A."/>
            <person name="Jaffe D.B."/>
            <person name="Jagadeeshan S."/>
            <person name="Jeck W.R."/>
            <person name="Johnson J."/>
            <person name="Jones C.D."/>
            <person name="Jordan W.C."/>
            <person name="Karpen G.H."/>
            <person name="Kataoka E."/>
            <person name="Keightley P.D."/>
            <person name="Kheradpour P."/>
            <person name="Kirkness E.F."/>
            <person name="Koerich L.B."/>
            <person name="Kristiansen K."/>
            <person name="Kudrna D."/>
            <person name="Kulathinal R.J."/>
            <person name="Kumar S."/>
            <person name="Kwok R."/>
            <person name="Lander E."/>
            <person name="Langley C.H."/>
            <person name="Lapoint R."/>
            <person name="Lazzaro B.P."/>
            <person name="Lee S.J."/>
            <person name="Levesque L."/>
            <person name="Li R."/>
            <person name="Lin C.F."/>
            <person name="Lin M.F."/>
            <person name="Lindblad-Toh K."/>
            <person name="Llopart A."/>
            <person name="Long M."/>
            <person name="Low L."/>
            <person name="Lozovsky E."/>
            <person name="Lu J."/>
            <person name="Luo M."/>
            <person name="Machado C.A."/>
            <person name="Makalowski W."/>
            <person name="Marzo M."/>
            <person name="Matsuda M."/>
            <person name="Matzkin L."/>
            <person name="McAllister B."/>
            <person name="McBride C.S."/>
            <person name="McKernan B."/>
            <person name="McKernan K."/>
            <person name="Mendez-Lago M."/>
            <person name="Minx P."/>
            <person name="Mollenhauer M.U."/>
            <person name="Montooth K."/>
            <person name="Mount S.M."/>
            <person name="Mu X."/>
            <person name="Myers E."/>
            <person name="Negre B."/>
            <person name="Newfeld S."/>
            <person name="Nielsen R."/>
            <person name="Noor M.A."/>
            <person name="O'Grady P."/>
            <person name="Pachter L."/>
            <person name="Papaceit M."/>
            <person name="Parisi M.J."/>
            <person name="Parisi M."/>
            <person name="Parts L."/>
            <person name="Pedersen J.S."/>
            <person name="Pesole G."/>
            <person name="Phillippy A.M."/>
            <person name="Ponting C.P."/>
            <person name="Pop M."/>
            <person name="Porcelli D."/>
            <person name="Powell J.R."/>
            <person name="Prohaska S."/>
            <person name="Pruitt K."/>
            <person name="Puig M."/>
            <person name="Quesneville H."/>
            <person name="Ram K.R."/>
            <person name="Rand D."/>
            <person name="Rasmussen M.D."/>
            <person name="Reed L.K."/>
            <person name="Reenan R."/>
            <person name="Reily A."/>
            <person name="Remington K.A."/>
            <person name="Rieger T.T."/>
            <person name="Ritchie M.G."/>
            <person name="Robin C."/>
            <person name="Rogers Y.H."/>
            <person name="Rohde C."/>
            <person name="Rozas J."/>
            <person name="Rubenfield M.J."/>
            <person name="Ruiz A."/>
            <person name="Russo S."/>
            <person name="Salzberg S.L."/>
            <person name="Sanchez-Gracia A."/>
            <person name="Saranga D.J."/>
            <person name="Sato H."/>
            <person name="Schaeffer S.W."/>
            <person name="Schatz M.C."/>
            <person name="Schlenke T."/>
            <person name="Schwartz R."/>
            <person name="Segarra C."/>
            <person name="Singh R.S."/>
            <person name="Sirot L."/>
            <person name="Sirota M."/>
            <person name="Sisneros N.B."/>
            <person name="Smith C.D."/>
            <person name="Smith T.F."/>
            <person name="Spieth J."/>
            <person name="Stage D.E."/>
            <person name="Stark A."/>
            <person name="Stephan W."/>
            <person name="Strausberg R.L."/>
            <person name="Strempel S."/>
            <person name="Sturgill D."/>
            <person name="Sutton G."/>
            <person name="Sutton G.G."/>
            <person name="Tao W."/>
            <person name="Teichmann S."/>
            <person name="Tobari Y.N."/>
            <person name="Tomimura Y."/>
            <person name="Tsolas J.M."/>
            <person name="Valente V.L."/>
            <person name="Venter E."/>
            <person name="Venter J.C."/>
            <person name="Vicario S."/>
            <person name="Vieira F.G."/>
            <person name="Vilella A.J."/>
            <person name="Villasante A."/>
            <person name="Walenz B."/>
            <person name="Wang J."/>
            <person name="Wasserman M."/>
            <person name="Watts T."/>
            <person name="Wilson D."/>
            <person name="Wilson R.K."/>
            <person name="Wing R.A."/>
            <person name="Wolfner M.F."/>
            <person name="Wong A."/>
            <person name="Wong G.K."/>
            <person name="Wu C.I."/>
            <person name="Wu G."/>
            <person name="Yamamoto D."/>
            <person name="Yang H.P."/>
            <person name="Yang S.P."/>
            <person name="Yorke J.A."/>
            <person name="Yoshida K."/>
            <person name="Zdobnov E."/>
            <person name="Zhang P."/>
            <person name="Zhang Y."/>
            <person name="Zimin A.V."/>
            <person name="Baldwin J."/>
            <person name="Abdouelleil A."/>
            <person name="Abdulkadir J."/>
            <person name="Abebe A."/>
            <person name="Abera B."/>
            <person name="Abreu J."/>
            <person name="Acer S.C."/>
            <person name="Aftuck L."/>
            <person name="Alexander A."/>
            <person name="An P."/>
            <person name="Anderson E."/>
            <person name="Anderson S."/>
            <person name="Arachi H."/>
            <person name="Azer M."/>
            <person name="Bachantsang P."/>
            <person name="Barry A."/>
            <person name="Bayul T."/>
            <person name="Berlin A."/>
            <person name="Bessette D."/>
            <person name="Bloom T."/>
            <person name="Blye J."/>
            <person name="Boguslavskiy L."/>
            <person name="Bonnet C."/>
            <person name="Boukhgalter B."/>
            <person name="Bourzgui I."/>
            <person name="Brown A."/>
            <person name="Cahill P."/>
            <person name="Channer S."/>
            <person name="Cheshatsang Y."/>
            <person name="Chuda L."/>
            <person name="Citroen M."/>
            <person name="Collymore A."/>
            <person name="Cooke P."/>
            <person name="Costello M."/>
            <person name="D'Aco K."/>
            <person name="Daza R."/>
            <person name="De Haan G."/>
            <person name="DeGray S."/>
            <person name="DeMaso C."/>
            <person name="Dhargay N."/>
            <person name="Dooley K."/>
            <person name="Dooley E."/>
            <person name="Doricent M."/>
            <person name="Dorje P."/>
            <person name="Dorjee K."/>
            <person name="Dupes A."/>
            <person name="Elong R."/>
            <person name="Falk J."/>
            <person name="Farina A."/>
            <person name="Faro S."/>
            <person name="Ferguson D."/>
            <person name="Fisher S."/>
            <person name="Foley C.D."/>
            <person name="Franke A."/>
            <person name="Friedrich D."/>
            <person name="Gadbois L."/>
            <person name="Gearin G."/>
            <person name="Gearin C.R."/>
            <person name="Giannoukos G."/>
            <person name="Goode T."/>
            <person name="Graham J."/>
            <person name="Grandbois E."/>
            <person name="Grewal S."/>
            <person name="Gyaltsen K."/>
            <person name="Hafez N."/>
            <person name="Hagos B."/>
            <person name="Hall J."/>
            <person name="Henson C."/>
            <person name="Hollinger A."/>
            <person name="Honan T."/>
            <person name="Huard M.D."/>
            <person name="Hughes L."/>
            <person name="Hurhula B."/>
            <person name="Husby M.E."/>
            <person name="Kamat A."/>
            <person name="Kanga B."/>
            <person name="Kashin S."/>
            <person name="Khazanovich D."/>
            <person name="Kisner P."/>
            <person name="Lance K."/>
            <person name="Lara M."/>
            <person name="Lee W."/>
            <person name="Lennon N."/>
            <person name="Letendre F."/>
            <person name="LeVine R."/>
            <person name="Lipovsky A."/>
            <person name="Liu X."/>
            <person name="Liu J."/>
            <person name="Liu S."/>
            <person name="Lokyitsang T."/>
            <person name="Lokyitsang Y."/>
            <person name="Lubonja R."/>
            <person name="Lui A."/>
            <person name="MacDonald P."/>
            <person name="Magnisalis V."/>
            <person name="Maru K."/>
            <person name="Matthews C."/>
            <person name="McCusker W."/>
            <person name="McDonough S."/>
            <person name="Mehta T."/>
            <person name="Meldrim J."/>
            <person name="Meneus L."/>
            <person name="Mihai O."/>
            <person name="Mihalev A."/>
            <person name="Mihova T."/>
            <person name="Mittelman R."/>
            <person name="Mlenga V."/>
            <person name="Montmayeur A."/>
            <person name="Mulrain L."/>
            <person name="Navidi A."/>
            <person name="Naylor J."/>
            <person name="Negash T."/>
            <person name="Nguyen T."/>
            <person name="Nguyen N."/>
            <person name="Nicol R."/>
            <person name="Norbu C."/>
            <person name="Norbu N."/>
            <person name="Novod N."/>
            <person name="O'Neill B."/>
            <person name="Osman S."/>
            <person name="Markiewicz E."/>
            <person name="Oyono O.L."/>
            <person name="Patti C."/>
            <person name="Phunkhang P."/>
            <person name="Pierre F."/>
            <person name="Priest M."/>
            <person name="Raghuraman S."/>
            <person name="Rege F."/>
            <person name="Reyes R."/>
            <person name="Rise C."/>
            <person name="Rogov P."/>
            <person name="Ross K."/>
            <person name="Ryan E."/>
            <person name="Settipalli S."/>
            <person name="Shea T."/>
            <person name="Sherpa N."/>
            <person name="Shi L."/>
            <person name="Shih D."/>
            <person name="Sparrow T."/>
            <person name="Spaulding J."/>
            <person name="Stalker J."/>
            <person name="Stange-Thomann N."/>
            <person name="Stavropoulos S."/>
            <person name="Stone C."/>
            <person name="Strader C."/>
            <person name="Tesfaye S."/>
            <person name="Thomson T."/>
            <person name="Thoulutsang Y."/>
            <person name="Thoulutsang D."/>
            <person name="Topham K."/>
            <person name="Topping I."/>
            <person name="Tsamla T."/>
            <person name="Vassiliev H."/>
            <person name="Vo A."/>
            <person name="Wangchuk T."/>
            <person name="Wangdi T."/>
            <person name="Weiand M."/>
            <person name="Wilkinson J."/>
            <person name="Wilson A."/>
            <person name="Yadav S."/>
            <person name="Young G."/>
            <person name="Yu Q."/>
            <person name="Zembek L."/>
            <person name="Zhong D."/>
            <person name="Zimmer A."/>
            <person name="Zwirko Z."/>
            <person name="Jaffe D.B."/>
            <person name="Alvarez P."/>
            <person name="Brockman W."/>
            <person name="Butler J."/>
            <person name="Chin C."/>
            <person name="Gnerre S."/>
            <person name="Grabherr M."/>
            <person name="Kleber M."/>
            <person name="Mauceli E."/>
            <person name="MacCallum I."/>
        </authorList>
    </citation>
    <scope>NUCLEOTIDE SEQUENCE [LARGE SCALE GENOMIC DNA]</scope>
    <source>
        <strain evidence="2">MSH-3 / Tucson 14011-0111.49</strain>
    </source>
</reference>
<protein>
    <submittedName>
        <fullName evidence="1">GL12059</fullName>
    </submittedName>
</protein>
<proteinExistence type="predicted"/>
<name>B4GLD2_DROPE</name>
<sequence length="291" mass="33849">MALVQTCAIDNNSDAWLIWMFREASSKGEKLSLDPPRIVAFHFFDNRHRDDVTTKKWAKLMAKLAHEYAGRIMFGMRDMKSIGNWHPNLRPNDFGGYRPGLPPLIYGEDKKHNVYEMNRLVNYRNMKDFCEKLLQDQLFQAVVLAPVAELDSPPQNYFDLEDHKDRDYFVMLYDPACYHWPMQLKMLRKLSLLLANETISVMIINKSHNYLGVVFNKFSKAVNCHGATIFSTSRLDGWDFKMRPRQDSTREYLRYIAQSRQPELLGYDANGEPKAPEAALAYIECLFAESS</sequence>
<dbReference type="eggNOG" id="KOG0191">
    <property type="taxonomic scope" value="Eukaryota"/>
</dbReference>
<dbReference type="Gene3D" id="3.40.30.10">
    <property type="entry name" value="Glutaredoxin"/>
    <property type="match status" value="1"/>
</dbReference>
<dbReference type="Proteomes" id="UP000008744">
    <property type="component" value="Unassembled WGS sequence"/>
</dbReference>
<dbReference type="EMBL" id="CH479185">
    <property type="protein sequence ID" value="EDW38356.1"/>
    <property type="molecule type" value="Genomic_DNA"/>
</dbReference>
<dbReference type="AlphaFoldDB" id="B4GLD2"/>